<dbReference type="EMBL" id="CM045873">
    <property type="protein sequence ID" value="KAI7947961.1"/>
    <property type="molecule type" value="Genomic_DNA"/>
</dbReference>
<reference evidence="2" key="1">
    <citation type="journal article" date="2018" name="BMC Genomics">
        <title>Genomic insights into host adaptation between the wheat stripe rust pathogen (Puccinia striiformis f. sp. tritici) and the barley stripe rust pathogen (Puccinia striiformis f. sp. hordei).</title>
        <authorList>
            <person name="Xia C."/>
            <person name="Wang M."/>
            <person name="Yin C."/>
            <person name="Cornejo O.E."/>
            <person name="Hulbert S.H."/>
            <person name="Chen X."/>
        </authorList>
    </citation>
    <scope>NUCLEOTIDE SEQUENCE [LARGE SCALE GENOMIC DNA]</scope>
    <source>
        <strain evidence="2">93-210</strain>
    </source>
</reference>
<name>A0ACC0E8V2_9BASI</name>
<proteinExistence type="predicted"/>
<gene>
    <name evidence="1" type="ORF">MJO28_009869</name>
</gene>
<protein>
    <submittedName>
        <fullName evidence="1">Uncharacterized protein</fullName>
    </submittedName>
</protein>
<reference evidence="1 2" key="3">
    <citation type="journal article" date="2022" name="Microbiol. Spectr.">
        <title>Folding features and dynamics of 3D genome architecture in plant fungal pathogens.</title>
        <authorList>
            <person name="Xia C."/>
        </authorList>
    </citation>
    <scope>NUCLEOTIDE SEQUENCE [LARGE SCALE GENOMIC DNA]</scope>
    <source>
        <strain evidence="1 2">93-210</strain>
    </source>
</reference>
<sequence length="221" mass="24581">MVQSHAPGPELPPVMLSKAKRLNRCCCYEMKPIGCDATSMKRRDHGRTRTRQPVGYGIGVPSHECSIRVIDSAHAFKSGHLYILQTRHFQSILQLGLLIDFQSRALQLDQTHQQITMLLLRFLVVLACLTTFAVSAGNPKTTVEFECGEPRPIGWCAVKRPWKDIYMVTDANVVVYGSGGRGYNCINKGESKWCCGIRTQEGLLRSLLLNTPALSSSFVKA</sequence>
<evidence type="ECO:0000313" key="1">
    <source>
        <dbReference type="EMBL" id="KAI7947961.1"/>
    </source>
</evidence>
<reference evidence="2" key="2">
    <citation type="journal article" date="2018" name="Mol. Plant Microbe Interact.">
        <title>Genome sequence resources for the wheat stripe rust pathogen (Puccinia striiformis f. sp. tritici) and the barley stripe rust pathogen (Puccinia striiformis f. sp. hordei).</title>
        <authorList>
            <person name="Xia C."/>
            <person name="Wang M."/>
            <person name="Yin C."/>
            <person name="Cornejo O.E."/>
            <person name="Hulbert S.H."/>
            <person name="Chen X."/>
        </authorList>
    </citation>
    <scope>NUCLEOTIDE SEQUENCE [LARGE SCALE GENOMIC DNA]</scope>
    <source>
        <strain evidence="2">93-210</strain>
    </source>
</reference>
<comment type="caution">
    <text evidence="1">The sequence shown here is derived from an EMBL/GenBank/DDBJ whole genome shotgun (WGS) entry which is preliminary data.</text>
</comment>
<accession>A0ACC0E8V2</accession>
<evidence type="ECO:0000313" key="2">
    <source>
        <dbReference type="Proteomes" id="UP001060170"/>
    </source>
</evidence>
<dbReference type="Proteomes" id="UP001060170">
    <property type="component" value="Chromosome 9"/>
</dbReference>
<organism evidence="1 2">
    <name type="scientific">Puccinia striiformis f. sp. tritici</name>
    <dbReference type="NCBI Taxonomy" id="168172"/>
    <lineage>
        <taxon>Eukaryota</taxon>
        <taxon>Fungi</taxon>
        <taxon>Dikarya</taxon>
        <taxon>Basidiomycota</taxon>
        <taxon>Pucciniomycotina</taxon>
        <taxon>Pucciniomycetes</taxon>
        <taxon>Pucciniales</taxon>
        <taxon>Pucciniaceae</taxon>
        <taxon>Puccinia</taxon>
    </lineage>
</organism>
<keyword evidence="2" id="KW-1185">Reference proteome</keyword>